<evidence type="ECO:0000313" key="5">
    <source>
        <dbReference type="EMBL" id="TDM03389.1"/>
    </source>
</evidence>
<organism evidence="5 6">
    <name type="scientific">Macrococcus hajekii</name>
    <dbReference type="NCBI Taxonomy" id="198482"/>
    <lineage>
        <taxon>Bacteria</taxon>
        <taxon>Bacillati</taxon>
        <taxon>Bacillota</taxon>
        <taxon>Bacilli</taxon>
        <taxon>Bacillales</taxon>
        <taxon>Staphylococcaceae</taxon>
        <taxon>Macrococcus</taxon>
    </lineage>
</organism>
<dbReference type="GO" id="GO:0003677">
    <property type="term" value="F:DNA binding"/>
    <property type="evidence" value="ECO:0007669"/>
    <property type="project" value="UniProtKB-KW"/>
</dbReference>
<keyword evidence="3" id="KW-0804">Transcription</keyword>
<dbReference type="SMART" id="SM00347">
    <property type="entry name" value="HTH_MARR"/>
    <property type="match status" value="1"/>
</dbReference>
<dbReference type="RefSeq" id="WP_133429485.1">
    <property type="nucleotide sequence ID" value="NZ_BMCC01000001.1"/>
</dbReference>
<dbReference type="SUPFAM" id="SSF46785">
    <property type="entry name" value="Winged helix' DNA-binding domain"/>
    <property type="match status" value="1"/>
</dbReference>
<evidence type="ECO:0000256" key="2">
    <source>
        <dbReference type="ARBA" id="ARBA00023125"/>
    </source>
</evidence>
<keyword evidence="6" id="KW-1185">Reference proteome</keyword>
<dbReference type="InterPro" id="IPR000835">
    <property type="entry name" value="HTH_MarR-typ"/>
</dbReference>
<evidence type="ECO:0000256" key="1">
    <source>
        <dbReference type="ARBA" id="ARBA00023015"/>
    </source>
</evidence>
<dbReference type="Gene3D" id="1.10.10.10">
    <property type="entry name" value="Winged helix-like DNA-binding domain superfamily/Winged helix DNA-binding domain"/>
    <property type="match status" value="1"/>
</dbReference>
<comment type="caution">
    <text evidence="5">The sequence shown here is derived from an EMBL/GenBank/DDBJ whole genome shotgun (WGS) entry which is preliminary data.</text>
</comment>
<dbReference type="PANTHER" id="PTHR42756:SF1">
    <property type="entry name" value="TRANSCRIPTIONAL REPRESSOR OF EMRAB OPERON"/>
    <property type="match status" value="1"/>
</dbReference>
<protein>
    <submittedName>
        <fullName evidence="5">MarR family transcriptional regulator</fullName>
    </submittedName>
</protein>
<evidence type="ECO:0000256" key="3">
    <source>
        <dbReference type="ARBA" id="ARBA00023163"/>
    </source>
</evidence>
<gene>
    <name evidence="5" type="ORF">ERX37_04710</name>
</gene>
<proteinExistence type="predicted"/>
<dbReference type="PROSITE" id="PS50995">
    <property type="entry name" value="HTH_MARR_2"/>
    <property type="match status" value="1"/>
</dbReference>
<dbReference type="GO" id="GO:0003700">
    <property type="term" value="F:DNA-binding transcription factor activity"/>
    <property type="evidence" value="ECO:0007669"/>
    <property type="project" value="InterPro"/>
</dbReference>
<keyword evidence="1" id="KW-0805">Transcription regulation</keyword>
<feature type="domain" description="HTH marR-type" evidence="4">
    <location>
        <begin position="1"/>
        <end position="138"/>
    </location>
</feature>
<dbReference type="Proteomes" id="UP000295328">
    <property type="component" value="Unassembled WGS sequence"/>
</dbReference>
<dbReference type="EMBL" id="SCWE01000001">
    <property type="protein sequence ID" value="TDM03389.1"/>
    <property type="molecule type" value="Genomic_DNA"/>
</dbReference>
<evidence type="ECO:0000259" key="4">
    <source>
        <dbReference type="PROSITE" id="PS50995"/>
    </source>
</evidence>
<dbReference type="PANTHER" id="PTHR42756">
    <property type="entry name" value="TRANSCRIPTIONAL REGULATOR, MARR"/>
    <property type="match status" value="1"/>
</dbReference>
<sequence>MEDHRLKRFGQLIYFINSKIDEINAIELADYSISREQIYMLELINNEENMTQKKLIFRLNKEQTAVSRSIKKLVEYGYIEKEQSMYDLRSTVLNVTDKGREIVEMADGIKSKVVASFMKELNREEVDELIVILEKIYQSFTIRDPFKF</sequence>
<reference evidence="5 6" key="1">
    <citation type="submission" date="2019-01" db="EMBL/GenBank/DDBJ databases">
        <title>Draft genome sequences of the type strains of six Macrococcus species.</title>
        <authorList>
            <person name="Mazhar S."/>
            <person name="Altermann E."/>
            <person name="Hill C."/>
            <person name="Mcauliffe O."/>
        </authorList>
    </citation>
    <scope>NUCLEOTIDE SEQUENCE [LARGE SCALE GENOMIC DNA]</scope>
    <source>
        <strain evidence="5 6">CCM4809</strain>
    </source>
</reference>
<keyword evidence="2" id="KW-0238">DNA-binding</keyword>
<dbReference type="OrthoDB" id="6462103at2"/>
<accession>A0A4R6BNE9</accession>
<evidence type="ECO:0000313" key="6">
    <source>
        <dbReference type="Proteomes" id="UP000295328"/>
    </source>
</evidence>
<name>A0A4R6BNE9_9STAP</name>
<dbReference type="InterPro" id="IPR036390">
    <property type="entry name" value="WH_DNA-bd_sf"/>
</dbReference>
<dbReference type="Pfam" id="PF13463">
    <property type="entry name" value="HTH_27"/>
    <property type="match status" value="1"/>
</dbReference>
<dbReference type="InterPro" id="IPR036388">
    <property type="entry name" value="WH-like_DNA-bd_sf"/>
</dbReference>
<dbReference type="PRINTS" id="PR00598">
    <property type="entry name" value="HTHMARR"/>
</dbReference>
<dbReference type="AlphaFoldDB" id="A0A4R6BNE9"/>